<comment type="caution">
    <text evidence="3">The sequence shown here is derived from an EMBL/GenBank/DDBJ whole genome shotgun (WGS) entry which is preliminary data.</text>
</comment>
<dbReference type="GO" id="GO:0016758">
    <property type="term" value="F:hexosyltransferase activity"/>
    <property type="evidence" value="ECO:0007669"/>
    <property type="project" value="InterPro"/>
</dbReference>
<dbReference type="Pfam" id="PF06722">
    <property type="entry name" value="EryCIII-like_C"/>
    <property type="match status" value="1"/>
</dbReference>
<dbReference type="InterPro" id="IPR010610">
    <property type="entry name" value="EryCIII-like_C"/>
</dbReference>
<feature type="domain" description="Erythromycin biosynthesis protein CIII-like C-terminal" evidence="2">
    <location>
        <begin position="298"/>
        <end position="400"/>
    </location>
</feature>
<dbReference type="GO" id="GO:0005975">
    <property type="term" value="P:carbohydrate metabolic process"/>
    <property type="evidence" value="ECO:0007669"/>
    <property type="project" value="InterPro"/>
</dbReference>
<dbReference type="Proteomes" id="UP000753908">
    <property type="component" value="Unassembled WGS sequence"/>
</dbReference>
<reference evidence="3" key="1">
    <citation type="submission" date="2021-05" db="EMBL/GenBank/DDBJ databases">
        <authorList>
            <person name="Pietrasiak N."/>
            <person name="Ward R."/>
            <person name="Stajich J.E."/>
            <person name="Kurbessoian T."/>
        </authorList>
    </citation>
    <scope>NUCLEOTIDE SEQUENCE</scope>
    <source>
        <strain evidence="3">CPER-KK1</strain>
    </source>
</reference>
<name>A0A951PL28_9CYAN</name>
<dbReference type="AlphaFoldDB" id="A0A951PL28"/>
<evidence type="ECO:0000313" key="4">
    <source>
        <dbReference type="Proteomes" id="UP000753908"/>
    </source>
</evidence>
<dbReference type="InterPro" id="IPR050426">
    <property type="entry name" value="Glycosyltransferase_28"/>
</dbReference>
<evidence type="ECO:0000259" key="2">
    <source>
        <dbReference type="Pfam" id="PF06722"/>
    </source>
</evidence>
<reference evidence="3" key="2">
    <citation type="journal article" date="2022" name="Microbiol. Resour. Announc.">
        <title>Metagenome Sequencing to Explore Phylogenomics of Terrestrial Cyanobacteria.</title>
        <authorList>
            <person name="Ward R.D."/>
            <person name="Stajich J.E."/>
            <person name="Johansen J.R."/>
            <person name="Huntemann M."/>
            <person name="Clum A."/>
            <person name="Foster B."/>
            <person name="Foster B."/>
            <person name="Roux S."/>
            <person name="Palaniappan K."/>
            <person name="Varghese N."/>
            <person name="Mukherjee S."/>
            <person name="Reddy T.B.K."/>
            <person name="Daum C."/>
            <person name="Copeland A."/>
            <person name="Chen I.A."/>
            <person name="Ivanova N.N."/>
            <person name="Kyrpides N.C."/>
            <person name="Shapiro N."/>
            <person name="Eloe-Fadrosh E.A."/>
            <person name="Pietrasiak N."/>
        </authorList>
    </citation>
    <scope>NUCLEOTIDE SEQUENCE</scope>
    <source>
        <strain evidence="3">CPER-KK1</strain>
    </source>
</reference>
<accession>A0A951PL28</accession>
<dbReference type="PANTHER" id="PTHR48050:SF13">
    <property type="entry name" value="STEROL 3-BETA-GLUCOSYLTRANSFERASE UGT80A2"/>
    <property type="match status" value="1"/>
</dbReference>
<dbReference type="PANTHER" id="PTHR48050">
    <property type="entry name" value="STEROL 3-BETA-GLUCOSYLTRANSFERASE"/>
    <property type="match status" value="1"/>
</dbReference>
<dbReference type="CDD" id="cd03784">
    <property type="entry name" value="GT1_Gtf-like"/>
    <property type="match status" value="1"/>
</dbReference>
<dbReference type="FunFam" id="3.40.50.2000:FF:000009">
    <property type="entry name" value="Sterol 3-beta-glucosyltransferase UGT80A2"/>
    <property type="match status" value="1"/>
</dbReference>
<proteinExistence type="predicted"/>
<dbReference type="InterPro" id="IPR004276">
    <property type="entry name" value="GlycoTrans_28_N"/>
</dbReference>
<gene>
    <name evidence="3" type="ORF">KME25_11910</name>
</gene>
<dbReference type="SUPFAM" id="SSF53756">
    <property type="entry name" value="UDP-Glycosyltransferase/glycogen phosphorylase"/>
    <property type="match status" value="1"/>
</dbReference>
<sequence>MRITLLTVGSRGDVQPFIALGLGLQQAGHTVQLATHPPFQAMVHSYGLEFAPIEGDVQALMAGEAGQQMLDAGNPLQLIQRYVQMVEPLLTQAMADSWKACHSSEAIIGTAFTSWGYDIAQKLGIPFYFAALMPQSANPDFPFPSLPQTLPLGGFLNSLTYPVLLEGFGLMFRKSINQFRQTTLQLPPLPRWTGLYGRLDKAGVPYLYGFSPTVIPKPTNWAERLHVTGYWFLQHPQNWTPPQDLLAFLRAGSPPVYIGYGSMTGREPERMTQIALAALAKTGQRGILLTGWGGICAADLPETVFKLESAPHDWLFPRMAAIVHHGGAGTSAAALRAGVPSVVVPFFGDQPFWAHRLLQLGVSPAPIPKSSLTVDKLAEAIAIAVSDETMQQRVRAIGNQIRAENGVQQAIAAFHQHHL</sequence>
<evidence type="ECO:0000259" key="1">
    <source>
        <dbReference type="Pfam" id="PF03033"/>
    </source>
</evidence>
<protein>
    <submittedName>
        <fullName evidence="3">Glycosyltransferase</fullName>
    </submittedName>
</protein>
<dbReference type="Gene3D" id="3.40.50.2000">
    <property type="entry name" value="Glycogen Phosphorylase B"/>
    <property type="match status" value="2"/>
</dbReference>
<feature type="domain" description="Glycosyltransferase family 28 N-terminal" evidence="1">
    <location>
        <begin position="3"/>
        <end position="138"/>
    </location>
</feature>
<dbReference type="GO" id="GO:0008194">
    <property type="term" value="F:UDP-glycosyltransferase activity"/>
    <property type="evidence" value="ECO:0007669"/>
    <property type="project" value="InterPro"/>
</dbReference>
<evidence type="ECO:0000313" key="3">
    <source>
        <dbReference type="EMBL" id="MBW4545134.1"/>
    </source>
</evidence>
<dbReference type="EMBL" id="JAHHIF010000013">
    <property type="protein sequence ID" value="MBW4545134.1"/>
    <property type="molecule type" value="Genomic_DNA"/>
</dbReference>
<dbReference type="GO" id="GO:0033072">
    <property type="term" value="P:vancomycin biosynthetic process"/>
    <property type="evidence" value="ECO:0007669"/>
    <property type="project" value="UniProtKB-ARBA"/>
</dbReference>
<organism evidence="3 4">
    <name type="scientific">Symplocastrum torsivum CPER-KK1</name>
    <dbReference type="NCBI Taxonomy" id="450513"/>
    <lineage>
        <taxon>Bacteria</taxon>
        <taxon>Bacillati</taxon>
        <taxon>Cyanobacteriota</taxon>
        <taxon>Cyanophyceae</taxon>
        <taxon>Oscillatoriophycideae</taxon>
        <taxon>Oscillatoriales</taxon>
        <taxon>Microcoleaceae</taxon>
        <taxon>Symplocastrum</taxon>
    </lineage>
</organism>
<dbReference type="Pfam" id="PF03033">
    <property type="entry name" value="Glyco_transf_28"/>
    <property type="match status" value="1"/>
</dbReference>
<dbReference type="InterPro" id="IPR002213">
    <property type="entry name" value="UDP_glucos_trans"/>
</dbReference>